<keyword evidence="2" id="KW-1185">Reference proteome</keyword>
<name>A0A7Y9LSA3_9MICC</name>
<dbReference type="AlphaFoldDB" id="A0A7Y9LSA3"/>
<reference evidence="1 2" key="1">
    <citation type="submission" date="2020-07" db="EMBL/GenBank/DDBJ databases">
        <title>Sequencing the genomes of 1000 actinobacteria strains.</title>
        <authorList>
            <person name="Klenk H.-P."/>
        </authorList>
    </citation>
    <scope>NUCLEOTIDE SEQUENCE [LARGE SCALE GENOMIC DNA]</scope>
    <source>
        <strain evidence="1 2">DSM 102047</strain>
    </source>
</reference>
<evidence type="ECO:0000313" key="1">
    <source>
        <dbReference type="EMBL" id="NYE94674.1"/>
    </source>
</evidence>
<comment type="caution">
    <text evidence="1">The sequence shown here is derived from an EMBL/GenBank/DDBJ whole genome shotgun (WGS) entry which is preliminary data.</text>
</comment>
<dbReference type="Proteomes" id="UP000521748">
    <property type="component" value="Unassembled WGS sequence"/>
</dbReference>
<dbReference type="RefSeq" id="WP_179388407.1">
    <property type="nucleotide sequence ID" value="NZ_JACBYQ010000001.1"/>
</dbReference>
<sequence>MSQSAGWRDAGDWFLPEVGVIAQAMVLGGKLEPMASNLGFARAEAGVGIAETFEDFRCGFAALDLEVDVSALQALAEGWATGLVDPPGAYCVEPGTGLSTISHLEKILLDNCLSDDSAENTILAVIRLPDKAELWAAPGVWSLQANLGQICLSTFEETKAVVAYDHRILYFLLPNTAENFVRLHYCQLVIEDIHPGLKDQTRLECEATPLEQKTVGTFLQNLV</sequence>
<accession>A0A7Y9LSA3</accession>
<gene>
    <name evidence="1" type="ORF">FHU41_000895</name>
</gene>
<proteinExistence type="predicted"/>
<dbReference type="EMBL" id="JACBYQ010000001">
    <property type="protein sequence ID" value="NYE94674.1"/>
    <property type="molecule type" value="Genomic_DNA"/>
</dbReference>
<protein>
    <submittedName>
        <fullName evidence="1">Uncharacterized protein</fullName>
    </submittedName>
</protein>
<organism evidence="1 2">
    <name type="scientific">Psychromicrobium silvestre</name>
    <dbReference type="NCBI Taxonomy" id="1645614"/>
    <lineage>
        <taxon>Bacteria</taxon>
        <taxon>Bacillati</taxon>
        <taxon>Actinomycetota</taxon>
        <taxon>Actinomycetes</taxon>
        <taxon>Micrococcales</taxon>
        <taxon>Micrococcaceae</taxon>
        <taxon>Psychromicrobium</taxon>
    </lineage>
</organism>
<evidence type="ECO:0000313" key="2">
    <source>
        <dbReference type="Proteomes" id="UP000521748"/>
    </source>
</evidence>